<keyword evidence="2" id="KW-1185">Reference proteome</keyword>
<organism evidence="1 2">
    <name type="scientific">Paralimibaculum aggregatum</name>
    <dbReference type="NCBI Taxonomy" id="3036245"/>
    <lineage>
        <taxon>Bacteria</taxon>
        <taxon>Pseudomonadati</taxon>
        <taxon>Pseudomonadota</taxon>
        <taxon>Alphaproteobacteria</taxon>
        <taxon>Rhodobacterales</taxon>
        <taxon>Paracoccaceae</taxon>
        <taxon>Paralimibaculum</taxon>
    </lineage>
</organism>
<evidence type="ECO:0000313" key="1">
    <source>
        <dbReference type="EMBL" id="GMG81532.1"/>
    </source>
</evidence>
<proteinExistence type="predicted"/>
<dbReference type="EMBL" id="BSYI01000004">
    <property type="protein sequence ID" value="GMG81532.1"/>
    <property type="molecule type" value="Genomic_DNA"/>
</dbReference>
<gene>
    <name evidence="1" type="ORF">LNKW23_07450</name>
</gene>
<evidence type="ECO:0000313" key="2">
    <source>
        <dbReference type="Proteomes" id="UP001239909"/>
    </source>
</evidence>
<protein>
    <submittedName>
        <fullName evidence="1">Uncharacterized protein</fullName>
    </submittedName>
</protein>
<accession>A0ABQ6LIP3</accession>
<sequence length="77" mass="8467">MSAQSKFDAATEALIAAREALQREIAGYPTPVSGCDLQYTHLIGQLSRVRRAIEALDREVFVATPRQLAPEGRAARR</sequence>
<comment type="caution">
    <text evidence="1">The sequence shown here is derived from an EMBL/GenBank/DDBJ whole genome shotgun (WGS) entry which is preliminary data.</text>
</comment>
<reference evidence="1 2" key="1">
    <citation type="submission" date="2023-04" db="EMBL/GenBank/DDBJ databases">
        <title>Marinoamorphus aggregata gen. nov., sp. Nov., isolate from tissue of brittle star Ophioplocus japonicus.</title>
        <authorList>
            <person name="Kawano K."/>
            <person name="Sawayama S."/>
            <person name="Nakagawa S."/>
        </authorList>
    </citation>
    <scope>NUCLEOTIDE SEQUENCE [LARGE SCALE GENOMIC DNA]</scope>
    <source>
        <strain evidence="1 2">NKW23</strain>
    </source>
</reference>
<dbReference type="Proteomes" id="UP001239909">
    <property type="component" value="Unassembled WGS sequence"/>
</dbReference>
<dbReference type="RefSeq" id="WP_285670189.1">
    <property type="nucleotide sequence ID" value="NZ_BSYI01000004.1"/>
</dbReference>
<name>A0ABQ6LIP3_9RHOB</name>